<comment type="subcellular location">
    <subcellularLocation>
        <location evidence="1">Membrane</location>
        <topology evidence="1">Multi-pass membrane protein</topology>
    </subcellularLocation>
</comment>
<dbReference type="SUPFAM" id="SSF103473">
    <property type="entry name" value="MFS general substrate transporter"/>
    <property type="match status" value="1"/>
</dbReference>
<feature type="transmembrane region" description="Helical" evidence="5">
    <location>
        <begin position="322"/>
        <end position="349"/>
    </location>
</feature>
<feature type="transmembrane region" description="Helical" evidence="5">
    <location>
        <begin position="433"/>
        <end position="454"/>
    </location>
</feature>
<evidence type="ECO:0000313" key="8">
    <source>
        <dbReference type="Proteomes" id="UP001492380"/>
    </source>
</evidence>
<feature type="transmembrane region" description="Helical" evidence="5">
    <location>
        <begin position="115"/>
        <end position="138"/>
    </location>
</feature>
<evidence type="ECO:0000256" key="1">
    <source>
        <dbReference type="ARBA" id="ARBA00004141"/>
    </source>
</evidence>
<dbReference type="InterPro" id="IPR020846">
    <property type="entry name" value="MFS_dom"/>
</dbReference>
<reference evidence="7 8" key="1">
    <citation type="submission" date="2024-04" db="EMBL/GenBank/DDBJ databases">
        <title>Phyllosticta paracitricarpa is synonymous to the EU quarantine fungus P. citricarpa based on phylogenomic analyses.</title>
        <authorList>
            <consortium name="Lawrence Berkeley National Laboratory"/>
            <person name="Van Ingen-Buijs V.A."/>
            <person name="Van Westerhoven A.C."/>
            <person name="Haridas S."/>
            <person name="Skiadas P."/>
            <person name="Martin F."/>
            <person name="Groenewald J.Z."/>
            <person name="Crous P.W."/>
            <person name="Seidl M.F."/>
        </authorList>
    </citation>
    <scope>NUCLEOTIDE SEQUENCE [LARGE SCALE GENOMIC DNA]</scope>
    <source>
        <strain evidence="7 8">CBS 123374</strain>
    </source>
</reference>
<proteinExistence type="predicted"/>
<feature type="transmembrane region" description="Helical" evidence="5">
    <location>
        <begin position="209"/>
        <end position="232"/>
    </location>
</feature>
<feature type="transmembrane region" description="Helical" evidence="5">
    <location>
        <begin position="83"/>
        <end position="103"/>
    </location>
</feature>
<evidence type="ECO:0000256" key="4">
    <source>
        <dbReference type="ARBA" id="ARBA00023136"/>
    </source>
</evidence>
<evidence type="ECO:0000313" key="7">
    <source>
        <dbReference type="EMBL" id="KAK8232391.1"/>
    </source>
</evidence>
<evidence type="ECO:0000256" key="2">
    <source>
        <dbReference type="ARBA" id="ARBA00022692"/>
    </source>
</evidence>
<dbReference type="Pfam" id="PF07690">
    <property type="entry name" value="MFS_1"/>
    <property type="match status" value="1"/>
</dbReference>
<keyword evidence="2 5" id="KW-0812">Transmembrane</keyword>
<keyword evidence="3 5" id="KW-1133">Transmembrane helix</keyword>
<comment type="caution">
    <text evidence="7">The sequence shown here is derived from an EMBL/GenBank/DDBJ whole genome shotgun (WGS) entry which is preliminary data.</text>
</comment>
<feature type="transmembrane region" description="Helical" evidence="5">
    <location>
        <begin position="406"/>
        <end position="427"/>
    </location>
</feature>
<dbReference type="InterPro" id="IPR011701">
    <property type="entry name" value="MFS"/>
</dbReference>
<feature type="transmembrane region" description="Helical" evidence="5">
    <location>
        <begin position="369"/>
        <end position="386"/>
    </location>
</feature>
<evidence type="ECO:0000256" key="3">
    <source>
        <dbReference type="ARBA" id="ARBA00022989"/>
    </source>
</evidence>
<organism evidence="7 8">
    <name type="scientific">Phyllosticta capitalensis</name>
    <dbReference type="NCBI Taxonomy" id="121624"/>
    <lineage>
        <taxon>Eukaryota</taxon>
        <taxon>Fungi</taxon>
        <taxon>Dikarya</taxon>
        <taxon>Ascomycota</taxon>
        <taxon>Pezizomycotina</taxon>
        <taxon>Dothideomycetes</taxon>
        <taxon>Dothideomycetes incertae sedis</taxon>
        <taxon>Botryosphaeriales</taxon>
        <taxon>Phyllostictaceae</taxon>
        <taxon>Phyllosticta</taxon>
    </lineage>
</organism>
<evidence type="ECO:0000259" key="6">
    <source>
        <dbReference type="PROSITE" id="PS50850"/>
    </source>
</evidence>
<dbReference type="PROSITE" id="PS50850">
    <property type="entry name" value="MFS"/>
    <property type="match status" value="1"/>
</dbReference>
<dbReference type="InterPro" id="IPR036259">
    <property type="entry name" value="MFS_trans_sf"/>
</dbReference>
<dbReference type="PANTHER" id="PTHR23502:SF134">
    <property type="entry name" value="MAJOR FACILITATOR SUPERFAMILY (MFS) PROFILE DOMAIN-CONTAINING PROTEIN-RELATED"/>
    <property type="match status" value="1"/>
</dbReference>
<feature type="transmembrane region" description="Helical" evidence="5">
    <location>
        <begin position="498"/>
        <end position="521"/>
    </location>
</feature>
<keyword evidence="4 5" id="KW-0472">Membrane</keyword>
<name>A0ABR1YKS7_9PEZI</name>
<feature type="transmembrane region" description="Helical" evidence="5">
    <location>
        <begin position="238"/>
        <end position="259"/>
    </location>
</feature>
<sequence>MYFGCCPRLNIRYPSALASRANREKSESAQDTWEPCEYRCIEFDTSLPAQVKCTLGGTGAGSKELSGEKIQSPHKMSRPRKEVISWLCYLSAALASHAASAYSPAKEQLMEYWQIAAVPVLVGITTFTTGFALAPMAFAPLSEVFGRKPVFIYTGVLFVVCQICCGATSSYPGMLVAQFFAGVGGSTYSSMVGGVISDLYASNERNTPMALFSCAALFGVGTGAVASGFTAQYTTWRWVFYSQAIANGILVGSFALFFSETRSTVLLRRKASEFNALHKMAEQAAAAAGDADSIPRIRWKSREDEQRSSVAKLIKISVTRPFCLLFTEPVVFFFSLWAAFAWAVLYVALAAAPLVFSTVYGFSLSESNAILASMCVGSVMFAPLSIYQEKFARHLERLPDTPEARLYFSCVESALLPVGLFVFAWTVNAAVHWIVPAIAIGIATMGIFSIYLAVFNYLSDTYGSVSSSTLAAQSFCRNGLGGVLTLVTKLMFTKMGYGPAGSCLGGIALALTLVPWALVFFGKEIRQRSRFAE</sequence>
<protein>
    <submittedName>
        <fullName evidence="7">Major facilitator superfamily domain-containing protein</fullName>
    </submittedName>
</protein>
<dbReference type="PANTHER" id="PTHR23502">
    <property type="entry name" value="MAJOR FACILITATOR SUPERFAMILY"/>
    <property type="match status" value="1"/>
</dbReference>
<dbReference type="EMBL" id="JBBWRZ010000007">
    <property type="protein sequence ID" value="KAK8232391.1"/>
    <property type="molecule type" value="Genomic_DNA"/>
</dbReference>
<dbReference type="Gene3D" id="1.20.1250.20">
    <property type="entry name" value="MFS general substrate transporter like domains"/>
    <property type="match status" value="1"/>
</dbReference>
<keyword evidence="8" id="KW-1185">Reference proteome</keyword>
<dbReference type="Proteomes" id="UP001492380">
    <property type="component" value="Unassembled WGS sequence"/>
</dbReference>
<accession>A0ABR1YKS7</accession>
<gene>
    <name evidence="7" type="ORF">HDK90DRAFT_555269</name>
</gene>
<feature type="transmembrane region" description="Helical" evidence="5">
    <location>
        <begin position="150"/>
        <end position="169"/>
    </location>
</feature>
<feature type="domain" description="Major facilitator superfamily (MFS) profile" evidence="6">
    <location>
        <begin position="84"/>
        <end position="527"/>
    </location>
</feature>
<feature type="transmembrane region" description="Helical" evidence="5">
    <location>
        <begin position="175"/>
        <end position="197"/>
    </location>
</feature>
<evidence type="ECO:0000256" key="5">
    <source>
        <dbReference type="SAM" id="Phobius"/>
    </source>
</evidence>